<evidence type="ECO:0000256" key="1">
    <source>
        <dbReference type="SAM" id="SignalP"/>
    </source>
</evidence>
<proteinExistence type="predicted"/>
<sequence length="116" mass="12371">MFVRATVLPVVSLLASLLASLLVMAPGAQAAPFDDLKDDLAACLRFELEGTKGQRQGSATAGAERALQRCAGEMGRLERADPRRLRSDRGLSPSTWAVIESVFGPGSRGRLSGLRF</sequence>
<feature type="signal peptide" evidence="1">
    <location>
        <begin position="1"/>
        <end position="30"/>
    </location>
</feature>
<organism evidence="2 3">
    <name type="scientific">Methylorubrum rhodesianum</name>
    <dbReference type="NCBI Taxonomy" id="29427"/>
    <lineage>
        <taxon>Bacteria</taxon>
        <taxon>Pseudomonadati</taxon>
        <taxon>Pseudomonadota</taxon>
        <taxon>Alphaproteobacteria</taxon>
        <taxon>Hyphomicrobiales</taxon>
        <taxon>Methylobacteriaceae</taxon>
        <taxon>Methylorubrum</taxon>
    </lineage>
</organism>
<name>A0ABU9Z838_9HYPH</name>
<dbReference type="EMBL" id="JAQYXL010000001">
    <property type="protein sequence ID" value="MEN3227521.1"/>
    <property type="molecule type" value="Genomic_DNA"/>
</dbReference>
<reference evidence="2 3" key="1">
    <citation type="journal article" date="2023" name="PLoS ONE">
        <title>Complete genome assembly of Hawai'i environmental nontuberculous mycobacteria reveals unexpected co-isolation with methylobacteria.</title>
        <authorList>
            <person name="Hendrix J."/>
            <person name="Epperson L.E."/>
            <person name="Tong E.I."/>
            <person name="Chan Y.L."/>
            <person name="Hasan N.A."/>
            <person name="Dawrs S.N."/>
            <person name="Norton G.J."/>
            <person name="Virdi R."/>
            <person name="Crooks J.L."/>
            <person name="Chan E.D."/>
            <person name="Honda J.R."/>
            <person name="Strong M."/>
        </authorList>
    </citation>
    <scope>NUCLEOTIDE SEQUENCE [LARGE SCALE GENOMIC DNA]</scope>
    <source>
        <strain evidence="2 3">NJH_HI01</strain>
    </source>
</reference>
<dbReference type="RefSeq" id="WP_210313270.1">
    <property type="nucleotide sequence ID" value="NZ_JACHOS010000009.1"/>
</dbReference>
<dbReference type="Proteomes" id="UP001404845">
    <property type="component" value="Unassembled WGS sequence"/>
</dbReference>
<feature type="chain" id="PRO_5046238495" evidence="1">
    <location>
        <begin position="31"/>
        <end position="116"/>
    </location>
</feature>
<comment type="caution">
    <text evidence="2">The sequence shown here is derived from an EMBL/GenBank/DDBJ whole genome shotgun (WGS) entry which is preliminary data.</text>
</comment>
<evidence type="ECO:0000313" key="2">
    <source>
        <dbReference type="EMBL" id="MEN3227521.1"/>
    </source>
</evidence>
<accession>A0ABU9Z838</accession>
<protein>
    <submittedName>
        <fullName evidence="2">Uncharacterized protein</fullName>
    </submittedName>
</protein>
<keyword evidence="1" id="KW-0732">Signal</keyword>
<evidence type="ECO:0000313" key="3">
    <source>
        <dbReference type="Proteomes" id="UP001404845"/>
    </source>
</evidence>
<gene>
    <name evidence="2" type="ORF">PUR21_07690</name>
</gene>
<keyword evidence="3" id="KW-1185">Reference proteome</keyword>